<evidence type="ECO:0000313" key="3">
    <source>
        <dbReference type="Proteomes" id="UP001497516"/>
    </source>
</evidence>
<sequence>MTTNRKASRQRNAGSSTHTDSQPIPNEDVHVLEEDSSAGGSEVPVEEAAAPAARSTSTTKKNIKNKKEGDEVTSCVLDSIYKVQCPGRIQDVKVYEVWEGVRGRSIS</sequence>
<feature type="compositionally biased region" description="Low complexity" evidence="1">
    <location>
        <begin position="42"/>
        <end position="60"/>
    </location>
</feature>
<reference evidence="2 3" key="1">
    <citation type="submission" date="2024-04" db="EMBL/GenBank/DDBJ databases">
        <authorList>
            <person name="Fracassetti M."/>
        </authorList>
    </citation>
    <scope>NUCLEOTIDE SEQUENCE [LARGE SCALE GENOMIC DNA]</scope>
</reference>
<dbReference type="AlphaFoldDB" id="A0AAV2CT06"/>
<dbReference type="Proteomes" id="UP001497516">
    <property type="component" value="Chromosome 10"/>
</dbReference>
<organism evidence="2 3">
    <name type="scientific">Linum trigynum</name>
    <dbReference type="NCBI Taxonomy" id="586398"/>
    <lineage>
        <taxon>Eukaryota</taxon>
        <taxon>Viridiplantae</taxon>
        <taxon>Streptophyta</taxon>
        <taxon>Embryophyta</taxon>
        <taxon>Tracheophyta</taxon>
        <taxon>Spermatophyta</taxon>
        <taxon>Magnoliopsida</taxon>
        <taxon>eudicotyledons</taxon>
        <taxon>Gunneridae</taxon>
        <taxon>Pentapetalae</taxon>
        <taxon>rosids</taxon>
        <taxon>fabids</taxon>
        <taxon>Malpighiales</taxon>
        <taxon>Linaceae</taxon>
        <taxon>Linum</taxon>
    </lineage>
</organism>
<gene>
    <name evidence="2" type="ORF">LTRI10_LOCUS6864</name>
</gene>
<evidence type="ECO:0000313" key="2">
    <source>
        <dbReference type="EMBL" id="CAL1359374.1"/>
    </source>
</evidence>
<accession>A0AAV2CT06</accession>
<keyword evidence="3" id="KW-1185">Reference proteome</keyword>
<feature type="region of interest" description="Disordered" evidence="1">
    <location>
        <begin position="1"/>
        <end position="70"/>
    </location>
</feature>
<protein>
    <submittedName>
        <fullName evidence="2">Uncharacterized protein</fullName>
    </submittedName>
</protein>
<name>A0AAV2CT06_9ROSI</name>
<dbReference type="EMBL" id="OZ034814">
    <property type="protein sequence ID" value="CAL1359374.1"/>
    <property type="molecule type" value="Genomic_DNA"/>
</dbReference>
<feature type="compositionally biased region" description="Polar residues" evidence="1">
    <location>
        <begin position="1"/>
        <end position="24"/>
    </location>
</feature>
<proteinExistence type="predicted"/>
<evidence type="ECO:0000256" key="1">
    <source>
        <dbReference type="SAM" id="MobiDB-lite"/>
    </source>
</evidence>